<feature type="domain" description="CATSPERB Ig-like" evidence="2">
    <location>
        <begin position="8"/>
        <end position="76"/>
    </location>
</feature>
<dbReference type="PANTHER" id="PTHR14705">
    <property type="entry name" value="CATION CHANNEL SPERM-ASSOCIATED PROTEIN SUBUNIT BETA"/>
    <property type="match status" value="1"/>
</dbReference>
<dbReference type="InterPro" id="IPR053904">
    <property type="entry name" value="CATSPERB_Ig-like"/>
</dbReference>
<keyword evidence="3" id="KW-1185">Reference proteome</keyword>
<dbReference type="PANTHER" id="PTHR14705:SF0">
    <property type="entry name" value="CATION CHANNEL SPERM-ASSOCIATED AUXILIARY SUBUNIT BETA"/>
    <property type="match status" value="1"/>
</dbReference>
<evidence type="ECO:0000313" key="3">
    <source>
        <dbReference type="Proteomes" id="UP000808372"/>
    </source>
</evidence>
<dbReference type="InterPro" id="IPR048789">
    <property type="entry name" value="CATSPERB_C"/>
</dbReference>
<dbReference type="RefSeq" id="XP_038844462.1">
    <property type="nucleotide sequence ID" value="XM_038988534.1"/>
</dbReference>
<feature type="domain" description="Cation channel sperm-associated protein subunit beta C-terminal" evidence="1">
    <location>
        <begin position="79"/>
        <end position="272"/>
    </location>
</feature>
<reference evidence="4" key="1">
    <citation type="submission" date="2025-08" db="UniProtKB">
        <authorList>
            <consortium name="RefSeq"/>
        </authorList>
    </citation>
    <scope>IDENTIFICATION</scope>
    <source>
        <tissue evidence="4">White muscle</tissue>
    </source>
</reference>
<dbReference type="Pfam" id="PF15149">
    <property type="entry name" value="CATSPERB_C"/>
    <property type="match status" value="1"/>
</dbReference>
<dbReference type="GO" id="GO:0036128">
    <property type="term" value="C:CatSper complex"/>
    <property type="evidence" value="ECO:0007669"/>
    <property type="project" value="InterPro"/>
</dbReference>
<evidence type="ECO:0000259" key="1">
    <source>
        <dbReference type="Pfam" id="PF15149"/>
    </source>
</evidence>
<evidence type="ECO:0000313" key="4">
    <source>
        <dbReference type="RefSeq" id="XP_038844462.1"/>
    </source>
</evidence>
<gene>
    <name evidence="4" type="primary">LOC120043934</name>
</gene>
<dbReference type="GO" id="GO:0005929">
    <property type="term" value="C:cilium"/>
    <property type="evidence" value="ECO:0007669"/>
    <property type="project" value="TreeGrafter"/>
</dbReference>
<dbReference type="Proteomes" id="UP000808372">
    <property type="component" value="Chromosome 3"/>
</dbReference>
<protein>
    <submittedName>
        <fullName evidence="4">Cation channel sperm-associated protein subunit beta-like</fullName>
    </submittedName>
</protein>
<sequence>MSALSMVYHKKFMRVFLTNPLAFRVTARHSWDDTNNHMLTLTAFSHLCKKATTTVMVYIPEASLLCRSSSFTFTLQNSCPEGLQIVYVSRKPISDHEWIHTDPVDHMDNKRLFNLPVNYRPPSQLGVLIPTTDNIYNADPSHPHPRQHYPISKNSGRYKQCAGKRSAEECGCTDRLKVSPLAINSDCRQRVLRLTFPVTDFNITLFLRRTNHADHPLCSPYFVTVTEVNNRTSWNVTGTHATPTMDRMRQYFEDSLKNNLYNPEGLQISFYVNHLQSP</sequence>
<accession>A0A8U0QL26</accession>
<organism evidence="3 4">
    <name type="scientific">Salvelinus namaycush</name>
    <name type="common">Lake trout</name>
    <name type="synonym">Salmo namaycush</name>
    <dbReference type="NCBI Taxonomy" id="8040"/>
    <lineage>
        <taxon>Eukaryota</taxon>
        <taxon>Metazoa</taxon>
        <taxon>Chordata</taxon>
        <taxon>Craniata</taxon>
        <taxon>Vertebrata</taxon>
        <taxon>Euteleostomi</taxon>
        <taxon>Actinopterygii</taxon>
        <taxon>Neopterygii</taxon>
        <taxon>Teleostei</taxon>
        <taxon>Protacanthopterygii</taxon>
        <taxon>Salmoniformes</taxon>
        <taxon>Salmonidae</taxon>
        <taxon>Salmoninae</taxon>
        <taxon>Salvelinus</taxon>
    </lineage>
</organism>
<name>A0A8U0QL26_SALNM</name>
<dbReference type="GeneID" id="120043934"/>
<dbReference type="InterPro" id="IPR028748">
    <property type="entry name" value="CATSPERB"/>
</dbReference>
<dbReference type="AlphaFoldDB" id="A0A8U0QL26"/>
<dbReference type="Pfam" id="PF22831">
    <property type="entry name" value="CATSPERB_Ig-like"/>
    <property type="match status" value="1"/>
</dbReference>
<dbReference type="KEGG" id="snh:120043934"/>
<proteinExistence type="predicted"/>
<evidence type="ECO:0000259" key="2">
    <source>
        <dbReference type="Pfam" id="PF22831"/>
    </source>
</evidence>